<dbReference type="NCBIfam" id="NF008774">
    <property type="entry name" value="PRK11815.1"/>
    <property type="match status" value="1"/>
</dbReference>
<dbReference type="InterPro" id="IPR018517">
    <property type="entry name" value="tRNA_hU_synthase_CS"/>
</dbReference>
<comment type="catalytic activity">
    <reaction evidence="9">
        <text>5,6-dihydrouridine(20) in tRNA + NAD(+) = uridine(20) in tRNA + NADH + H(+)</text>
        <dbReference type="Rhea" id="RHEA:53340"/>
        <dbReference type="Rhea" id="RHEA-COMP:13533"/>
        <dbReference type="Rhea" id="RHEA-COMP:13534"/>
        <dbReference type="ChEBI" id="CHEBI:15378"/>
        <dbReference type="ChEBI" id="CHEBI:57540"/>
        <dbReference type="ChEBI" id="CHEBI:57945"/>
        <dbReference type="ChEBI" id="CHEBI:65315"/>
        <dbReference type="ChEBI" id="CHEBI:74443"/>
        <dbReference type="EC" id="1.3.1.91"/>
    </reaction>
</comment>
<dbReference type="GO" id="GO:0050660">
    <property type="term" value="F:flavin adenine dinucleotide binding"/>
    <property type="evidence" value="ECO:0007669"/>
    <property type="project" value="InterPro"/>
</dbReference>
<reference evidence="14 15" key="1">
    <citation type="submission" date="2017-02" db="EMBL/GenBank/DDBJ databases">
        <title>Whole genome sequencing of Metallibacterium scheffleri DSM 24874 (T).</title>
        <authorList>
            <person name="Kumar S."/>
            <person name="Patil P."/>
            <person name="Patil P.B."/>
        </authorList>
    </citation>
    <scope>NUCLEOTIDE SEQUENCE [LARGE SCALE GENOMIC DNA]</scope>
    <source>
        <strain evidence="14 15">DSM 24874</strain>
    </source>
</reference>
<keyword evidence="7 9" id="KW-0694">RNA-binding</keyword>
<protein>
    <recommendedName>
        <fullName evidence="9">tRNA-dihydrouridine(20/20a) synthase</fullName>
        <ecNumber evidence="9">1.3.1.91</ecNumber>
    </recommendedName>
    <alternativeName>
        <fullName evidence="9">U20-specific dihydrouridine synthase</fullName>
        <shortName evidence="9">U20-specific Dus</shortName>
    </alternativeName>
    <alternativeName>
        <fullName evidence="9">tRNA-dihydrouridine synthase A</fullName>
    </alternativeName>
</protein>
<dbReference type="Gene3D" id="1.20.120.1460">
    <property type="match status" value="1"/>
</dbReference>
<keyword evidence="2 9" id="KW-0820">tRNA-binding</keyword>
<dbReference type="PANTHER" id="PTHR42907">
    <property type="entry name" value="FMN-LINKED OXIDOREDUCTASES SUPERFAMILY PROTEIN"/>
    <property type="match status" value="1"/>
</dbReference>
<sequence>MNAATALPLPASTSPWRLCVAPMMDWTDRHCRAFHRVLAPGARLYTEMLHAQALLHGDVAHLLAQAPGERPTALQLGGSEPQALAAAARIGARAGYDEINLNVGCPSARVQAGRFGACLMLEPALVADCVHAMQDAVSVPVTVKCRIGVDDQDDEADLDRFVDGLVHATDLGVLVVHARKAWLKGLSPHENRTLPPLDYARVHRLKRRHPSLTVVLNGGLLDVATARAQLAHVDGVMLGRAAYHDPWVLACMDAELRGVQPPARATALRALKPYVESELARGMPLRHITRHVLGLYLGRPGARRFRRLLTEGALHQEAGWELIEQALVLVETA</sequence>
<evidence type="ECO:0000259" key="13">
    <source>
        <dbReference type="Pfam" id="PF01207"/>
    </source>
</evidence>
<feature type="site" description="Interacts with tRNA; defines subfamily-specific binding signature" evidence="9">
    <location>
        <position position="306"/>
    </location>
</feature>
<dbReference type="CDD" id="cd02801">
    <property type="entry name" value="DUS_like_FMN"/>
    <property type="match status" value="1"/>
</dbReference>
<keyword evidence="4 9" id="KW-0288">FMN</keyword>
<keyword evidence="3 9" id="KW-0285">Flavoprotein</keyword>
<dbReference type="PANTHER" id="PTHR42907:SF1">
    <property type="entry name" value="FMN-LINKED OXIDOREDUCTASES SUPERFAMILY PROTEIN"/>
    <property type="match status" value="1"/>
</dbReference>
<comment type="similarity">
    <text evidence="9">Belongs to the Dus family. DusA subfamily.</text>
</comment>
<comment type="cofactor">
    <cofactor evidence="1 9 10 12">
        <name>FMN</name>
        <dbReference type="ChEBI" id="CHEBI:58210"/>
    </cofactor>
</comment>
<feature type="binding site" evidence="9 12">
    <location>
        <begin position="217"/>
        <end position="219"/>
    </location>
    <ligand>
        <name>FMN</name>
        <dbReference type="ChEBI" id="CHEBI:58210"/>
    </ligand>
</feature>
<dbReference type="Proteomes" id="UP000307749">
    <property type="component" value="Unassembled WGS sequence"/>
</dbReference>
<feature type="site" description="Interacts with tRNA" evidence="9">
    <location>
        <position position="102"/>
    </location>
</feature>
<comment type="catalytic activity">
    <reaction evidence="9">
        <text>5,6-dihydrouridine(20a) in tRNA + NAD(+) = uridine(20a) in tRNA + NADH + H(+)</text>
        <dbReference type="Rhea" id="RHEA:53348"/>
        <dbReference type="Rhea" id="RHEA-COMP:13535"/>
        <dbReference type="Rhea" id="RHEA-COMP:13536"/>
        <dbReference type="ChEBI" id="CHEBI:15378"/>
        <dbReference type="ChEBI" id="CHEBI:57540"/>
        <dbReference type="ChEBI" id="CHEBI:57945"/>
        <dbReference type="ChEBI" id="CHEBI:65315"/>
        <dbReference type="ChEBI" id="CHEBI:74443"/>
    </reaction>
</comment>
<feature type="binding site" evidence="9 12">
    <location>
        <position position="177"/>
    </location>
    <ligand>
        <name>FMN</name>
        <dbReference type="ChEBI" id="CHEBI:58210"/>
    </ligand>
</feature>
<evidence type="ECO:0000256" key="10">
    <source>
        <dbReference type="PIRNR" id="PIRNR006621"/>
    </source>
</evidence>
<keyword evidence="12" id="KW-0547">Nucleotide-binding</keyword>
<gene>
    <name evidence="9" type="primary">dusA</name>
    <name evidence="14" type="ORF">B1806_08715</name>
</gene>
<evidence type="ECO:0000313" key="14">
    <source>
        <dbReference type="EMBL" id="THD10434.1"/>
    </source>
</evidence>
<dbReference type="HAMAP" id="MF_02041">
    <property type="entry name" value="DusA_subfam"/>
    <property type="match status" value="1"/>
</dbReference>
<dbReference type="InterPro" id="IPR035587">
    <property type="entry name" value="DUS-like_FMN-bd"/>
</dbReference>
<dbReference type="GO" id="GO:0000049">
    <property type="term" value="F:tRNA binding"/>
    <property type="evidence" value="ECO:0007669"/>
    <property type="project" value="UniProtKB-UniRule"/>
</dbReference>
<dbReference type="GO" id="GO:0102264">
    <property type="term" value="F:tRNA-dihydrouridine20 synthase activity"/>
    <property type="evidence" value="ECO:0007669"/>
    <property type="project" value="UniProtKB-EC"/>
</dbReference>
<feature type="binding site" evidence="9 12">
    <location>
        <position position="75"/>
    </location>
    <ligand>
        <name>FMN</name>
        <dbReference type="ChEBI" id="CHEBI:58210"/>
    </ligand>
</feature>
<keyword evidence="15" id="KW-1185">Reference proteome</keyword>
<evidence type="ECO:0000256" key="6">
    <source>
        <dbReference type="ARBA" id="ARBA00022857"/>
    </source>
</evidence>
<evidence type="ECO:0000256" key="1">
    <source>
        <dbReference type="ARBA" id="ARBA00001917"/>
    </source>
</evidence>
<feature type="binding site" evidence="9 12">
    <location>
        <position position="144"/>
    </location>
    <ligand>
        <name>FMN</name>
        <dbReference type="ChEBI" id="CHEBI:58210"/>
    </ligand>
</feature>
<dbReference type="OrthoDB" id="9783413at2"/>
<evidence type="ECO:0000256" key="4">
    <source>
        <dbReference type="ARBA" id="ARBA00022643"/>
    </source>
</evidence>
<comment type="catalytic activity">
    <reaction evidence="9">
        <text>5,6-dihydrouridine(20) in tRNA + NADP(+) = uridine(20) in tRNA + NADPH + H(+)</text>
        <dbReference type="Rhea" id="RHEA:53336"/>
        <dbReference type="Rhea" id="RHEA-COMP:13533"/>
        <dbReference type="Rhea" id="RHEA-COMP:13534"/>
        <dbReference type="ChEBI" id="CHEBI:15378"/>
        <dbReference type="ChEBI" id="CHEBI:57783"/>
        <dbReference type="ChEBI" id="CHEBI:58349"/>
        <dbReference type="ChEBI" id="CHEBI:65315"/>
        <dbReference type="ChEBI" id="CHEBI:74443"/>
        <dbReference type="EC" id="1.3.1.91"/>
    </reaction>
</comment>
<organism evidence="14 15">
    <name type="scientific">Metallibacterium scheffleri</name>
    <dbReference type="NCBI Taxonomy" id="993689"/>
    <lineage>
        <taxon>Bacteria</taxon>
        <taxon>Pseudomonadati</taxon>
        <taxon>Pseudomonadota</taxon>
        <taxon>Gammaproteobacteria</taxon>
        <taxon>Lysobacterales</taxon>
        <taxon>Rhodanobacteraceae</taxon>
        <taxon>Metallibacterium</taxon>
    </lineage>
</organism>
<evidence type="ECO:0000256" key="9">
    <source>
        <dbReference type="HAMAP-Rule" id="MF_02041"/>
    </source>
</evidence>
<dbReference type="EC" id="1.3.1.91" evidence="9"/>
<dbReference type="RefSeq" id="WP_081127167.1">
    <property type="nucleotide sequence ID" value="NZ_LDOS01000002.1"/>
</dbReference>
<evidence type="ECO:0000313" key="15">
    <source>
        <dbReference type="Proteomes" id="UP000307749"/>
    </source>
</evidence>
<dbReference type="GO" id="GO:0010181">
    <property type="term" value="F:FMN binding"/>
    <property type="evidence" value="ECO:0007669"/>
    <property type="project" value="UniProtKB-UniRule"/>
</dbReference>
<dbReference type="Pfam" id="PF01207">
    <property type="entry name" value="Dus"/>
    <property type="match status" value="1"/>
</dbReference>
<feature type="active site" description="Proton donor" evidence="9 11">
    <location>
        <position position="105"/>
    </location>
</feature>
<comment type="caution">
    <text evidence="9">Lacks conserved residue(s) required for the propagation of feature annotation.</text>
</comment>
<dbReference type="InterPro" id="IPR001269">
    <property type="entry name" value="DUS_fam"/>
</dbReference>
<dbReference type="STRING" id="993689.GCA_002077135_01858"/>
<keyword evidence="6 9" id="KW-0521">NADP</keyword>
<dbReference type="SUPFAM" id="SSF51395">
    <property type="entry name" value="FMN-linked oxidoreductases"/>
    <property type="match status" value="1"/>
</dbReference>
<evidence type="ECO:0000256" key="5">
    <source>
        <dbReference type="ARBA" id="ARBA00022694"/>
    </source>
</evidence>
<dbReference type="GO" id="GO:0102266">
    <property type="term" value="F:tRNA-dihydrouridine20a synthase activity"/>
    <property type="evidence" value="ECO:0007669"/>
    <property type="project" value="RHEA"/>
</dbReference>
<feature type="site" description="Interacts with tRNA; defines subfamily-specific binding signature" evidence="9">
    <location>
        <position position="303"/>
    </location>
</feature>
<dbReference type="PROSITE" id="PS01136">
    <property type="entry name" value="UPF0034"/>
    <property type="match status" value="1"/>
</dbReference>
<comment type="similarity">
    <text evidence="10">Belongs to the dus family.</text>
</comment>
<evidence type="ECO:0000256" key="3">
    <source>
        <dbReference type="ARBA" id="ARBA00022630"/>
    </source>
</evidence>
<dbReference type="InterPro" id="IPR013785">
    <property type="entry name" value="Aldolase_TIM"/>
</dbReference>
<comment type="function">
    <text evidence="9">Catalyzes the synthesis of 5,6-dihydrouridine (D), a modified base found in the D-loop of most tRNAs, via the reduction of the C5-C6 double bond in target uridines. Specifically modifies U20 and U20a in tRNAs.</text>
</comment>
<accession>A0A4S3KQM7</accession>
<dbReference type="EMBL" id="MWQO01000028">
    <property type="protein sequence ID" value="THD10434.1"/>
    <property type="molecule type" value="Genomic_DNA"/>
</dbReference>
<keyword evidence="8 9" id="KW-0560">Oxidoreductase</keyword>
<dbReference type="InterPro" id="IPR004653">
    <property type="entry name" value="DusA"/>
</dbReference>
<evidence type="ECO:0000256" key="12">
    <source>
        <dbReference type="PIRSR" id="PIRSR006621-2"/>
    </source>
</evidence>
<feature type="binding site" evidence="9 12">
    <location>
        <begin position="22"/>
        <end position="24"/>
    </location>
    <ligand>
        <name>FMN</name>
        <dbReference type="ChEBI" id="CHEBI:58210"/>
    </ligand>
</feature>
<evidence type="ECO:0000256" key="11">
    <source>
        <dbReference type="PIRSR" id="PIRSR006621-1"/>
    </source>
</evidence>
<evidence type="ECO:0000256" key="7">
    <source>
        <dbReference type="ARBA" id="ARBA00022884"/>
    </source>
</evidence>
<feature type="site" description="Interacts with tRNA" evidence="9">
    <location>
        <position position="192"/>
    </location>
</feature>
<name>A0A4S3KQM7_9GAMM</name>
<feature type="domain" description="DUS-like FMN-binding" evidence="13">
    <location>
        <begin position="20"/>
        <end position="323"/>
    </location>
</feature>
<dbReference type="AlphaFoldDB" id="A0A4S3KQM7"/>
<evidence type="ECO:0000256" key="2">
    <source>
        <dbReference type="ARBA" id="ARBA00022555"/>
    </source>
</evidence>
<feature type="binding site" evidence="9 12">
    <location>
        <begin position="239"/>
        <end position="240"/>
    </location>
    <ligand>
        <name>FMN</name>
        <dbReference type="ChEBI" id="CHEBI:58210"/>
    </ligand>
</feature>
<dbReference type="PIRSF" id="PIRSF006621">
    <property type="entry name" value="Dus"/>
    <property type="match status" value="1"/>
</dbReference>
<evidence type="ECO:0000256" key="8">
    <source>
        <dbReference type="ARBA" id="ARBA00023002"/>
    </source>
</evidence>
<proteinExistence type="inferred from homology"/>
<comment type="caution">
    <text evidence="14">The sequence shown here is derived from an EMBL/GenBank/DDBJ whole genome shotgun (WGS) entry which is preliminary data.</text>
</comment>
<dbReference type="Gene3D" id="3.20.20.70">
    <property type="entry name" value="Aldolase class I"/>
    <property type="match status" value="1"/>
</dbReference>
<comment type="catalytic activity">
    <reaction evidence="9">
        <text>5,6-dihydrouridine(20a) in tRNA + NADP(+) = uridine(20a) in tRNA + NADPH + H(+)</text>
        <dbReference type="Rhea" id="RHEA:53344"/>
        <dbReference type="Rhea" id="RHEA-COMP:13535"/>
        <dbReference type="Rhea" id="RHEA-COMP:13536"/>
        <dbReference type="ChEBI" id="CHEBI:15378"/>
        <dbReference type="ChEBI" id="CHEBI:57783"/>
        <dbReference type="ChEBI" id="CHEBI:58349"/>
        <dbReference type="ChEBI" id="CHEBI:65315"/>
        <dbReference type="ChEBI" id="CHEBI:74443"/>
    </reaction>
</comment>
<keyword evidence="5 9" id="KW-0819">tRNA processing</keyword>